<gene>
    <name evidence="1" type="ORF">LEP1GSC186_4821</name>
</gene>
<sequence>MYIRLLFNFINGLRVSIIHFTLKFKKEILRDPFFEYYEIKILYSDGSEIPVKLRKN</sequence>
<dbReference type="Proteomes" id="UP000012153">
    <property type="component" value="Unassembled WGS sequence"/>
</dbReference>
<accession>M6UB32</accession>
<comment type="caution">
    <text evidence="1">The sequence shown here is derived from an EMBL/GenBank/DDBJ whole genome shotgun (WGS) entry which is preliminary data.</text>
</comment>
<proteinExistence type="predicted"/>
<organism evidence="1 2">
    <name type="scientific">Leptospira noguchii serovar Autumnalis str. ZUN142</name>
    <dbReference type="NCBI Taxonomy" id="1085540"/>
    <lineage>
        <taxon>Bacteria</taxon>
        <taxon>Pseudomonadati</taxon>
        <taxon>Spirochaetota</taxon>
        <taxon>Spirochaetia</taxon>
        <taxon>Leptospirales</taxon>
        <taxon>Leptospiraceae</taxon>
        <taxon>Leptospira</taxon>
    </lineage>
</organism>
<protein>
    <submittedName>
        <fullName evidence="1">Uncharacterized protein</fullName>
    </submittedName>
</protein>
<dbReference type="AlphaFoldDB" id="M6UB32"/>
<evidence type="ECO:0000313" key="2">
    <source>
        <dbReference type="Proteomes" id="UP000012153"/>
    </source>
</evidence>
<dbReference type="EMBL" id="AHOP02000037">
    <property type="protein sequence ID" value="EMO40131.1"/>
    <property type="molecule type" value="Genomic_DNA"/>
</dbReference>
<name>M6UB32_9LEPT</name>
<evidence type="ECO:0000313" key="1">
    <source>
        <dbReference type="EMBL" id="EMO40131.1"/>
    </source>
</evidence>
<reference evidence="1 2" key="1">
    <citation type="submission" date="2013-01" db="EMBL/GenBank/DDBJ databases">
        <authorList>
            <person name="Harkins D.M."/>
            <person name="Durkin A.S."/>
            <person name="Brinkac L.M."/>
            <person name="Haft D.H."/>
            <person name="Selengut J.D."/>
            <person name="Sanka R."/>
            <person name="DePew J."/>
            <person name="Purushe J."/>
            <person name="Matthias M.A."/>
            <person name="Vinetz J.M."/>
            <person name="Sutton G.G."/>
            <person name="Nierman W.C."/>
            <person name="Fouts D.E."/>
        </authorList>
    </citation>
    <scope>NUCLEOTIDE SEQUENCE [LARGE SCALE GENOMIC DNA]</scope>
    <source>
        <strain evidence="1 2">ZUN142</strain>
    </source>
</reference>